<keyword evidence="7" id="KW-0547">Nucleotide-binding</keyword>
<comment type="subcellular location">
    <subcellularLocation>
        <location evidence="2">Cell membrane</location>
        <topology evidence="2">Multi-pass membrane protein</topology>
    </subcellularLocation>
</comment>
<keyword evidence="11" id="KW-1133">Transmembrane helix</keyword>
<dbReference type="InterPro" id="IPR004358">
    <property type="entry name" value="Sig_transdc_His_kin-like_C"/>
</dbReference>
<keyword evidence="8 14" id="KW-0418">Kinase</keyword>
<dbReference type="EMBL" id="QQWO01000021">
    <property type="protein sequence ID" value="RSU99479.1"/>
    <property type="molecule type" value="Genomic_DNA"/>
</dbReference>
<evidence type="ECO:0000313" key="15">
    <source>
        <dbReference type="EMBL" id="RSU99479.1"/>
    </source>
</evidence>
<evidence type="ECO:0000256" key="7">
    <source>
        <dbReference type="ARBA" id="ARBA00022741"/>
    </source>
</evidence>
<keyword evidence="11" id="KW-0472">Membrane</keyword>
<dbReference type="InterPro" id="IPR003660">
    <property type="entry name" value="HAMP_dom"/>
</dbReference>
<dbReference type="KEGG" id="skr:BRX40_21660"/>
<accession>A0A1L6JFV7</accession>
<dbReference type="Pfam" id="PF00512">
    <property type="entry name" value="HisKA"/>
    <property type="match status" value="1"/>
</dbReference>
<dbReference type="GO" id="GO:0005886">
    <property type="term" value="C:plasma membrane"/>
    <property type="evidence" value="ECO:0007669"/>
    <property type="project" value="UniProtKB-SubCell"/>
</dbReference>
<dbReference type="SUPFAM" id="SSF55874">
    <property type="entry name" value="ATPase domain of HSP90 chaperone/DNA topoisomerase II/histidine kinase"/>
    <property type="match status" value="1"/>
</dbReference>
<feature type="domain" description="HAMP" evidence="13">
    <location>
        <begin position="264"/>
        <end position="317"/>
    </location>
</feature>
<dbReference type="SMART" id="SM00387">
    <property type="entry name" value="HATPase_c"/>
    <property type="match status" value="1"/>
</dbReference>
<dbReference type="PRINTS" id="PR00344">
    <property type="entry name" value="BCTRLSENSOR"/>
</dbReference>
<evidence type="ECO:0000313" key="16">
    <source>
        <dbReference type="Proteomes" id="UP000185161"/>
    </source>
</evidence>
<dbReference type="Gene3D" id="6.10.340.10">
    <property type="match status" value="1"/>
</dbReference>
<dbReference type="InterPro" id="IPR036097">
    <property type="entry name" value="HisK_dim/P_sf"/>
</dbReference>
<dbReference type="Proteomes" id="UP000185161">
    <property type="component" value="Chromosome"/>
</dbReference>
<feature type="transmembrane region" description="Helical" evidence="11">
    <location>
        <begin position="244"/>
        <end position="267"/>
    </location>
</feature>
<dbReference type="InterPro" id="IPR036890">
    <property type="entry name" value="HATPase_C_sf"/>
</dbReference>
<dbReference type="EC" id="2.7.13.3" evidence="3"/>
<evidence type="ECO:0000256" key="10">
    <source>
        <dbReference type="SAM" id="MobiDB-lite"/>
    </source>
</evidence>
<protein>
    <recommendedName>
        <fullName evidence="3">histidine kinase</fullName>
        <ecNumber evidence="3">2.7.13.3</ecNumber>
    </recommendedName>
</protein>
<dbReference type="STRING" id="93064.BRX40_21660"/>
<dbReference type="OrthoDB" id="9815202at2"/>
<reference evidence="16" key="2">
    <citation type="submission" date="2016-12" db="EMBL/GenBank/DDBJ databases">
        <title>Whole genome sequencing of Sphingomonas sp. ABOJV.</title>
        <authorList>
            <person name="Conlan S."/>
            <person name="Thomas P.J."/>
            <person name="Mullikin J."/>
            <person name="Palmore T.N."/>
            <person name="Frank K.M."/>
            <person name="Segre J.A."/>
        </authorList>
    </citation>
    <scope>NUCLEOTIDE SEQUENCE [LARGE SCALE GENOMIC DNA]</scope>
    <source>
        <strain evidence="16">ABOJV</strain>
    </source>
</reference>
<evidence type="ECO:0000256" key="11">
    <source>
        <dbReference type="SAM" id="Phobius"/>
    </source>
</evidence>
<dbReference type="Pfam" id="PF00672">
    <property type="entry name" value="HAMP"/>
    <property type="match status" value="1"/>
</dbReference>
<evidence type="ECO:0000256" key="2">
    <source>
        <dbReference type="ARBA" id="ARBA00004651"/>
    </source>
</evidence>
<dbReference type="Gene3D" id="3.30.565.10">
    <property type="entry name" value="Histidine kinase-like ATPase, C-terminal domain"/>
    <property type="match status" value="1"/>
</dbReference>
<dbReference type="Gene3D" id="1.10.287.130">
    <property type="match status" value="1"/>
</dbReference>
<keyword evidence="6" id="KW-0808">Transferase</keyword>
<dbReference type="PANTHER" id="PTHR44936">
    <property type="entry name" value="SENSOR PROTEIN CREC"/>
    <property type="match status" value="1"/>
</dbReference>
<dbReference type="Pfam" id="PF02518">
    <property type="entry name" value="HATPase_c"/>
    <property type="match status" value="1"/>
</dbReference>
<gene>
    <name evidence="14" type="ORF">BRX40_21660</name>
    <name evidence="15" type="ORF">CA257_19355</name>
</gene>
<dbReference type="InterPro" id="IPR003594">
    <property type="entry name" value="HATPase_dom"/>
</dbReference>
<dbReference type="AlphaFoldDB" id="A0A1L6JFV7"/>
<keyword evidence="9" id="KW-0067">ATP-binding</keyword>
<proteinExistence type="predicted"/>
<dbReference type="EMBL" id="CP018820">
    <property type="protein sequence ID" value="APR54687.1"/>
    <property type="molecule type" value="Genomic_DNA"/>
</dbReference>
<dbReference type="InterPro" id="IPR005467">
    <property type="entry name" value="His_kinase_dom"/>
</dbReference>
<organism evidence="14 16">
    <name type="scientific">Sphingomonas koreensis</name>
    <dbReference type="NCBI Taxonomy" id="93064"/>
    <lineage>
        <taxon>Bacteria</taxon>
        <taxon>Pseudomonadati</taxon>
        <taxon>Pseudomonadota</taxon>
        <taxon>Alphaproteobacteria</taxon>
        <taxon>Sphingomonadales</taxon>
        <taxon>Sphingomonadaceae</taxon>
        <taxon>Sphingomonas</taxon>
    </lineage>
</organism>
<dbReference type="PROSITE" id="PS50109">
    <property type="entry name" value="HIS_KIN"/>
    <property type="match status" value="1"/>
</dbReference>
<dbReference type="GO" id="GO:0000155">
    <property type="term" value="F:phosphorelay sensor kinase activity"/>
    <property type="evidence" value="ECO:0007669"/>
    <property type="project" value="InterPro"/>
</dbReference>
<keyword evidence="11" id="KW-0812">Transmembrane</keyword>
<evidence type="ECO:0000256" key="4">
    <source>
        <dbReference type="ARBA" id="ARBA00022475"/>
    </source>
</evidence>
<evidence type="ECO:0000256" key="6">
    <source>
        <dbReference type="ARBA" id="ARBA00022679"/>
    </source>
</evidence>
<dbReference type="Proteomes" id="UP000286681">
    <property type="component" value="Unassembled WGS sequence"/>
</dbReference>
<dbReference type="SMART" id="SM00304">
    <property type="entry name" value="HAMP"/>
    <property type="match status" value="1"/>
</dbReference>
<dbReference type="InterPro" id="IPR003661">
    <property type="entry name" value="HisK_dim/P_dom"/>
</dbReference>
<dbReference type="InterPro" id="IPR050980">
    <property type="entry name" value="2C_sensor_his_kinase"/>
</dbReference>
<dbReference type="CDD" id="cd00082">
    <property type="entry name" value="HisKA"/>
    <property type="match status" value="1"/>
</dbReference>
<reference evidence="14" key="1">
    <citation type="submission" date="2016-12" db="EMBL/GenBank/DDBJ databases">
        <title>Whole genome sequencing of Sphingomonas koreensis.</title>
        <authorList>
            <person name="Conlan S."/>
            <person name="Thomas P.J."/>
            <person name="Mullikin J."/>
            <person name="Palmore T.N."/>
            <person name="Frank K.M."/>
            <person name="Segre J.A."/>
        </authorList>
    </citation>
    <scope>NUCLEOTIDE SEQUENCE</scope>
    <source>
        <strain evidence="14">ABOJV</strain>
    </source>
</reference>
<keyword evidence="4" id="KW-1003">Cell membrane</keyword>
<evidence type="ECO:0000256" key="3">
    <source>
        <dbReference type="ARBA" id="ARBA00012438"/>
    </source>
</evidence>
<reference evidence="15 17" key="3">
    <citation type="submission" date="2018-07" db="EMBL/GenBank/DDBJ databases">
        <title>Genomic and Epidemiologic Investigation of an Indolent Hospital Outbreak.</title>
        <authorList>
            <person name="Johnson R.C."/>
            <person name="Deming C."/>
            <person name="Conlan S."/>
            <person name="Zellmer C.J."/>
            <person name="Michelin A.V."/>
            <person name="Lee-Lin S."/>
            <person name="Thomas P.J."/>
            <person name="Park M."/>
            <person name="Weingarten R.A."/>
            <person name="Less J."/>
            <person name="Dekker J.P."/>
            <person name="Frank K.M."/>
            <person name="Musser K.A."/>
            <person name="Mcquiston J.R."/>
            <person name="Henderson D.K."/>
            <person name="Lau A.F."/>
            <person name="Palmore T.N."/>
            <person name="Segre J.A."/>
        </authorList>
    </citation>
    <scope>NUCLEOTIDE SEQUENCE [LARGE SCALE GENOMIC DNA]</scope>
    <source>
        <strain evidence="15 17">SK-NIH.Env10_0317</strain>
    </source>
</reference>
<evidence type="ECO:0000313" key="14">
    <source>
        <dbReference type="EMBL" id="APR54687.1"/>
    </source>
</evidence>
<evidence type="ECO:0000256" key="1">
    <source>
        <dbReference type="ARBA" id="ARBA00000085"/>
    </source>
</evidence>
<evidence type="ECO:0000313" key="17">
    <source>
        <dbReference type="Proteomes" id="UP000286681"/>
    </source>
</evidence>
<evidence type="ECO:0000259" key="13">
    <source>
        <dbReference type="PROSITE" id="PS50885"/>
    </source>
</evidence>
<evidence type="ECO:0000256" key="9">
    <source>
        <dbReference type="ARBA" id="ARBA00022840"/>
    </source>
</evidence>
<dbReference type="GO" id="GO:0005524">
    <property type="term" value="F:ATP binding"/>
    <property type="evidence" value="ECO:0007669"/>
    <property type="project" value="UniProtKB-KW"/>
</dbReference>
<comment type="catalytic activity">
    <reaction evidence="1">
        <text>ATP + protein L-histidine = ADP + protein N-phospho-L-histidine.</text>
        <dbReference type="EC" id="2.7.13.3"/>
    </reaction>
</comment>
<feature type="domain" description="Histidine kinase" evidence="12">
    <location>
        <begin position="325"/>
        <end position="532"/>
    </location>
</feature>
<feature type="compositionally biased region" description="Basic and acidic residues" evidence="10">
    <location>
        <begin position="87"/>
        <end position="100"/>
    </location>
</feature>
<evidence type="ECO:0000256" key="5">
    <source>
        <dbReference type="ARBA" id="ARBA00022553"/>
    </source>
</evidence>
<evidence type="ECO:0000256" key="8">
    <source>
        <dbReference type="ARBA" id="ARBA00022777"/>
    </source>
</evidence>
<sequence>MIARLKALVARHWPVLRLRTILFGTLLFVAALPGFGAIFLRVYENALVRRTEAELVAQSAALAASAAVLWAPAHSVPAGDPGGETAPDDRSRSYREQPTEVDLRASPILPPRPAAAPATVAPEPAALAVAGRMVPAFLETKQATLSSIVMLDRNGIVLTGPDKGRSFAMLPEVRSALSRAPATVLRQNERYAARYPFEWLSRASNLRLHHARPIAAGGQVVGVLLVSRSPRALFRGIYEDPGKIALGFVLILMTLVVLSGVLSRAIVRPIENLSRTTRALASGRRVEPPRPSLQVVEIRALFDDFEIMADSIDKRSRYLRDFASSVSHEFKTPLAGIGGAIELLQDHGGEMTAAERERFLRNMAGDAERLSRLVRRLMELAQADLHQHDAEPRAALAPVLAAVADGLGGDGFAIRFVLPEALPLLAIDGRTLEAILTTLADNARQAGASELAIAVRVEDDAALLDLTDNGPGIAPGDRDRIFDPFFTTKRATGGTGLGLSIARSLMQSYGGTLRLLPSDGGAHFELACGLVPANPRHPA</sequence>
<dbReference type="CDD" id="cd06225">
    <property type="entry name" value="HAMP"/>
    <property type="match status" value="1"/>
</dbReference>
<dbReference type="PROSITE" id="PS50885">
    <property type="entry name" value="HAMP"/>
    <property type="match status" value="1"/>
</dbReference>
<dbReference type="PANTHER" id="PTHR44936:SF10">
    <property type="entry name" value="SENSOR PROTEIN RSTB"/>
    <property type="match status" value="1"/>
</dbReference>
<feature type="transmembrane region" description="Helical" evidence="11">
    <location>
        <begin position="21"/>
        <end position="43"/>
    </location>
</feature>
<name>A0A1L6JFV7_9SPHN</name>
<evidence type="ECO:0000259" key="12">
    <source>
        <dbReference type="PROSITE" id="PS50109"/>
    </source>
</evidence>
<keyword evidence="5" id="KW-0597">Phosphoprotein</keyword>
<feature type="region of interest" description="Disordered" evidence="10">
    <location>
        <begin position="76"/>
        <end position="100"/>
    </location>
</feature>
<keyword evidence="16" id="KW-1185">Reference proteome</keyword>
<dbReference type="SUPFAM" id="SSF47384">
    <property type="entry name" value="Homodimeric domain of signal transducing histidine kinase"/>
    <property type="match status" value="1"/>
</dbReference>
<dbReference type="SMART" id="SM00388">
    <property type="entry name" value="HisKA"/>
    <property type="match status" value="1"/>
</dbReference>